<feature type="transmembrane region" description="Helical" evidence="1">
    <location>
        <begin position="193"/>
        <end position="216"/>
    </location>
</feature>
<keyword evidence="1" id="KW-0472">Membrane</keyword>
<sequence length="286" mass="30935">MAESITRSVHQNEAPLLQSAQQSEEVATTKQENATLTSQRSTIIWTPSFIVIFALTLAAGLSLASLTTQGWDNRLYQPGWILLGNTAILGALWVAIVIRTRSLWVRIGGSFACLWVIFTAINFIAGLLSVDAGLSAIAYLNAATNIALLASYIVFSTNGVPFRGWDRWFFKIAPIIGGCLALTGFFFPPPLIGLLPSLASTTAAAALYLAIAAWWLRPSCWKTQAGPAFFLGVAPTILLMLSIPHAFNGSSNFFFLQVSLLSSILGAMRLLQGELRQRVTIEQAIS</sequence>
<dbReference type="Proteomes" id="UP000597444">
    <property type="component" value="Unassembled WGS sequence"/>
</dbReference>
<feature type="transmembrane region" description="Helical" evidence="1">
    <location>
        <begin position="168"/>
        <end position="187"/>
    </location>
</feature>
<keyword evidence="3" id="KW-1185">Reference proteome</keyword>
<feature type="transmembrane region" description="Helical" evidence="1">
    <location>
        <begin position="136"/>
        <end position="156"/>
    </location>
</feature>
<comment type="caution">
    <text evidence="2">The sequence shown here is derived from an EMBL/GenBank/DDBJ whole genome shotgun (WGS) entry which is preliminary data.</text>
</comment>
<organism evidence="2 3">
    <name type="scientific">Reticulibacter mediterranei</name>
    <dbReference type="NCBI Taxonomy" id="2778369"/>
    <lineage>
        <taxon>Bacteria</taxon>
        <taxon>Bacillati</taxon>
        <taxon>Chloroflexota</taxon>
        <taxon>Ktedonobacteria</taxon>
        <taxon>Ktedonobacterales</taxon>
        <taxon>Reticulibacteraceae</taxon>
        <taxon>Reticulibacter</taxon>
    </lineage>
</organism>
<feature type="transmembrane region" description="Helical" evidence="1">
    <location>
        <begin position="43"/>
        <end position="67"/>
    </location>
</feature>
<evidence type="ECO:0000256" key="1">
    <source>
        <dbReference type="SAM" id="Phobius"/>
    </source>
</evidence>
<feature type="transmembrane region" description="Helical" evidence="1">
    <location>
        <begin position="253"/>
        <end position="271"/>
    </location>
</feature>
<proteinExistence type="predicted"/>
<accession>A0A8J3N5V8</accession>
<evidence type="ECO:0000313" key="2">
    <source>
        <dbReference type="EMBL" id="GHO96790.1"/>
    </source>
</evidence>
<keyword evidence="1" id="KW-1133">Transmembrane helix</keyword>
<protein>
    <submittedName>
        <fullName evidence="2">Uncharacterized protein</fullName>
    </submittedName>
</protein>
<dbReference type="RefSeq" id="WP_220207387.1">
    <property type="nucleotide sequence ID" value="NZ_BNJK01000001.1"/>
</dbReference>
<feature type="transmembrane region" description="Helical" evidence="1">
    <location>
        <begin position="228"/>
        <end position="247"/>
    </location>
</feature>
<name>A0A8J3N5V8_9CHLR</name>
<feature type="transmembrane region" description="Helical" evidence="1">
    <location>
        <begin position="79"/>
        <end position="98"/>
    </location>
</feature>
<keyword evidence="1" id="KW-0812">Transmembrane</keyword>
<feature type="transmembrane region" description="Helical" evidence="1">
    <location>
        <begin position="110"/>
        <end position="130"/>
    </location>
</feature>
<dbReference type="AlphaFoldDB" id="A0A8J3N5V8"/>
<evidence type="ECO:0000313" key="3">
    <source>
        <dbReference type="Proteomes" id="UP000597444"/>
    </source>
</evidence>
<reference evidence="2" key="1">
    <citation type="submission" date="2020-10" db="EMBL/GenBank/DDBJ databases">
        <title>Taxonomic study of unclassified bacteria belonging to the class Ktedonobacteria.</title>
        <authorList>
            <person name="Yabe S."/>
            <person name="Wang C.M."/>
            <person name="Zheng Y."/>
            <person name="Sakai Y."/>
            <person name="Cavaletti L."/>
            <person name="Monciardini P."/>
            <person name="Donadio S."/>
        </authorList>
    </citation>
    <scope>NUCLEOTIDE SEQUENCE</scope>
    <source>
        <strain evidence="2">ID150040</strain>
    </source>
</reference>
<dbReference type="EMBL" id="BNJK01000001">
    <property type="protein sequence ID" value="GHO96790.1"/>
    <property type="molecule type" value="Genomic_DNA"/>
</dbReference>
<gene>
    <name evidence="2" type="ORF">KSF_068380</name>
</gene>